<sequence length="208" mass="22902">MNASKISSLDTQTLQTQLAQAIDTHPQCRPGLLATHRVVSTACGPSGDVELLARVHVGALGRGHWYAHVARLPVPAPETSKTEKKTVNTAPPYPFTALICHSNIVYDAPEVNLLFQRHYYWMRDRVYYTVPKAGHRDQLCRSATSFAQAVQALAAMLRTFHPDHHLGEPEGGEFWDTRVQALYGTTVTVIDGAPLAPPGTPLVWEAEQ</sequence>
<proteinExistence type="predicted"/>
<dbReference type="AlphaFoldDB" id="A0A9Q3W869"/>
<protein>
    <submittedName>
        <fullName evidence="1">Uncharacterized protein</fullName>
    </submittedName>
</protein>
<organism evidence="1 2">
    <name type="scientific">Alloalcanivorax xenomutans</name>
    <dbReference type="NCBI Taxonomy" id="1094342"/>
    <lineage>
        <taxon>Bacteria</taxon>
        <taxon>Pseudomonadati</taxon>
        <taxon>Pseudomonadota</taxon>
        <taxon>Gammaproteobacteria</taxon>
        <taxon>Oceanospirillales</taxon>
        <taxon>Alcanivoracaceae</taxon>
        <taxon>Alloalcanivorax</taxon>
    </lineage>
</organism>
<dbReference type="Proteomes" id="UP001107961">
    <property type="component" value="Unassembled WGS sequence"/>
</dbReference>
<gene>
    <name evidence="1" type="ORF">LZG35_20470</name>
</gene>
<keyword evidence="2" id="KW-1185">Reference proteome</keyword>
<dbReference type="EMBL" id="JAJVKT010000036">
    <property type="protein sequence ID" value="MCE7511016.1"/>
    <property type="molecule type" value="Genomic_DNA"/>
</dbReference>
<evidence type="ECO:0000313" key="1">
    <source>
        <dbReference type="EMBL" id="MCE7511016.1"/>
    </source>
</evidence>
<accession>A0A9Q3W869</accession>
<dbReference type="RefSeq" id="WP_233918189.1">
    <property type="nucleotide sequence ID" value="NZ_CP136240.1"/>
</dbReference>
<reference evidence="1" key="1">
    <citation type="submission" date="2022-01" db="EMBL/GenBank/DDBJ databases">
        <authorList>
            <person name="Karlyshev A.V."/>
            <person name="Jaspars M."/>
        </authorList>
    </citation>
    <scope>NUCLEOTIDE SEQUENCE</scope>
    <source>
        <strain evidence="1">AGSA3-2</strain>
    </source>
</reference>
<name>A0A9Q3W869_9GAMM</name>
<evidence type="ECO:0000313" key="2">
    <source>
        <dbReference type="Proteomes" id="UP001107961"/>
    </source>
</evidence>
<comment type="caution">
    <text evidence="1">The sequence shown here is derived from an EMBL/GenBank/DDBJ whole genome shotgun (WGS) entry which is preliminary data.</text>
</comment>